<organism evidence="1 2">
    <name type="scientific">Aquilegia coerulea</name>
    <name type="common">Rocky mountain columbine</name>
    <dbReference type="NCBI Taxonomy" id="218851"/>
    <lineage>
        <taxon>Eukaryota</taxon>
        <taxon>Viridiplantae</taxon>
        <taxon>Streptophyta</taxon>
        <taxon>Embryophyta</taxon>
        <taxon>Tracheophyta</taxon>
        <taxon>Spermatophyta</taxon>
        <taxon>Magnoliopsida</taxon>
        <taxon>Ranunculales</taxon>
        <taxon>Ranunculaceae</taxon>
        <taxon>Thalictroideae</taxon>
        <taxon>Aquilegia</taxon>
    </lineage>
</organism>
<dbReference type="STRING" id="218851.A0A2G5C263"/>
<protein>
    <submittedName>
        <fullName evidence="1">Uncharacterized protein</fullName>
    </submittedName>
</protein>
<dbReference type="AlphaFoldDB" id="A0A2G5C263"/>
<reference evidence="1 2" key="1">
    <citation type="submission" date="2017-09" db="EMBL/GenBank/DDBJ databases">
        <title>WGS assembly of Aquilegia coerulea Goldsmith.</title>
        <authorList>
            <person name="Hodges S."/>
            <person name="Kramer E."/>
            <person name="Nordborg M."/>
            <person name="Tomkins J."/>
            <person name="Borevitz J."/>
            <person name="Derieg N."/>
            <person name="Yan J."/>
            <person name="Mihaltcheva S."/>
            <person name="Hayes R.D."/>
            <person name="Rokhsar D."/>
        </authorList>
    </citation>
    <scope>NUCLEOTIDE SEQUENCE [LARGE SCALE GENOMIC DNA]</scope>
    <source>
        <strain evidence="2">cv. Goldsmith</strain>
    </source>
</reference>
<gene>
    <name evidence="1" type="ORF">AQUCO_11800036v1</name>
</gene>
<proteinExistence type="predicted"/>
<dbReference type="PANTHER" id="PTHR38926">
    <property type="entry name" value="F-BOX DOMAIN CONTAINING PROTEIN, EXPRESSED"/>
    <property type="match status" value="1"/>
</dbReference>
<dbReference type="PANTHER" id="PTHR38926:SF2">
    <property type="entry name" value="F-BOX_LRR-REPEAT PROTEIN 21-RELATED"/>
    <property type="match status" value="1"/>
</dbReference>
<sequence length="200" mass="22941">MAKEALNRSCGELVEFSMEYFGTDELMNIAFNESRSSLRCIRLVSCYQVSEDVLVDVCKKSPLLEEIEMCHCSYTEEAIEAIGHSYVLYLEGGIFNEEAIDVANTMPSLRRLHFFGNLMNNDGLQSILNACPHLEYLDLRQCFRLDLKGDLLKKCVNKIRDLRLPNDPTDDYEFDATLDGEDIDPSVDESDYFEYGFYGF</sequence>
<dbReference type="Proteomes" id="UP000230069">
    <property type="component" value="Unassembled WGS sequence"/>
</dbReference>
<evidence type="ECO:0000313" key="2">
    <source>
        <dbReference type="Proteomes" id="UP000230069"/>
    </source>
</evidence>
<accession>A0A2G5C263</accession>
<dbReference type="Gene3D" id="3.80.10.10">
    <property type="entry name" value="Ribonuclease Inhibitor"/>
    <property type="match status" value="2"/>
</dbReference>
<evidence type="ECO:0000313" key="1">
    <source>
        <dbReference type="EMBL" id="PIA25372.1"/>
    </source>
</evidence>
<dbReference type="InParanoid" id="A0A2G5C263"/>
<dbReference type="InterPro" id="IPR032675">
    <property type="entry name" value="LRR_dom_sf"/>
</dbReference>
<dbReference type="OrthoDB" id="2095648at2759"/>
<dbReference type="SUPFAM" id="SSF52047">
    <property type="entry name" value="RNI-like"/>
    <property type="match status" value="1"/>
</dbReference>
<keyword evidence="2" id="KW-1185">Reference proteome</keyword>
<name>A0A2G5C263_AQUCA</name>
<dbReference type="EMBL" id="KZ305134">
    <property type="protein sequence ID" value="PIA25372.1"/>
    <property type="molecule type" value="Genomic_DNA"/>
</dbReference>